<evidence type="ECO:0000256" key="9">
    <source>
        <dbReference type="ARBA" id="ARBA00048995"/>
    </source>
</evidence>
<organism evidence="13 14">
    <name type="scientific">Streptobacillus moniliformis (strain ATCC 14647 / DSM 12112 / NCTC 10651 / 9901)</name>
    <dbReference type="NCBI Taxonomy" id="519441"/>
    <lineage>
        <taxon>Bacteria</taxon>
        <taxon>Fusobacteriati</taxon>
        <taxon>Fusobacteriota</taxon>
        <taxon>Fusobacteriia</taxon>
        <taxon>Fusobacteriales</taxon>
        <taxon>Leptotrichiaceae</taxon>
        <taxon>Streptobacillus</taxon>
    </lineage>
</organism>
<comment type="function">
    <text evidence="2 10">Forms oxaloacetate, a four-carbon dicarboxylic acid source for the tricarboxylic acid cycle.</text>
</comment>
<dbReference type="Proteomes" id="UP000002072">
    <property type="component" value="Chromosome"/>
</dbReference>
<dbReference type="Gene3D" id="1.20.1440.90">
    <property type="entry name" value="Phosphoenolpyruvate/pyruvate domain"/>
    <property type="match status" value="1"/>
</dbReference>
<dbReference type="RefSeq" id="WP_012858731.1">
    <property type="nucleotide sequence ID" value="NC_013515.1"/>
</dbReference>
<feature type="active site" evidence="10 12">
    <location>
        <position position="550"/>
    </location>
</feature>
<dbReference type="SUPFAM" id="SSF51621">
    <property type="entry name" value="Phosphoenolpyruvate/pyruvate domain"/>
    <property type="match status" value="1"/>
</dbReference>
<keyword evidence="14" id="KW-1185">Reference proteome</keyword>
<accession>D1AY04</accession>
<comment type="subunit">
    <text evidence="10">Homotetramer.</text>
</comment>
<protein>
    <recommendedName>
        <fullName evidence="5 10">Phosphoenolpyruvate carboxylase</fullName>
        <shortName evidence="10">PEPC</shortName>
        <shortName evidence="10">PEPCase</shortName>
        <ecNumber evidence="4 10">4.1.1.31</ecNumber>
    </recommendedName>
</protein>
<comment type="cofactor">
    <cofactor evidence="1 10">
        <name>Mg(2+)</name>
        <dbReference type="ChEBI" id="CHEBI:18420"/>
    </cofactor>
</comment>
<comment type="similarity">
    <text evidence="3 10">Belongs to the PEPCase type 1 family.</text>
</comment>
<name>D1AY04_STRM9</name>
<dbReference type="eggNOG" id="COG2352">
    <property type="taxonomic scope" value="Bacteria"/>
</dbReference>
<dbReference type="GO" id="GO:0008964">
    <property type="term" value="F:phosphoenolpyruvate carboxylase activity"/>
    <property type="evidence" value="ECO:0007669"/>
    <property type="project" value="UniProtKB-UniRule"/>
</dbReference>
<dbReference type="InterPro" id="IPR033129">
    <property type="entry name" value="PEPCASE_His_AS"/>
</dbReference>
<sequence length="884" mass="102215">MDSVILKPDDEIKLNKEWISKEINIVKNILSEIVPDIDIDSILDNEKHFKDIEKINPDVVRVLTILPLLINIVEDVYQSKILKYNTITKNYTEGMLDNLLYKLDLNNMNKENLTEIFSNIRVVPVLTAHPTQVQRKSILDLTQNIYEILEKRELVEHNLLDENEWMNELRKNINLLWRTDILRSSKLRVGNEITNSLSYYDSTFLKAIPKINIKFKEIAKKLGIFSNSYTPILMGTWIGGDRDGNPFVTEETLLNAAYSQFETAIEYYISELKKLYREFSISSLKNEYSDELKELEKLSKDNLEHRTYEPYRLVISYIIDNLQDVKVKLLKEKLELPYDSYYNSKKLLNDLLAIRKSIKLYSDEIIAYGRLDELIESVKVFGYHLSSIDLRQDSSVYEFCVNELLNIAKITDNYSALTEEEKCEILINQIENEPRKLSSVNCKKSEILEKELSIFSTMKKLINIFGKNIIEQNIISHTVEISDMLELALLLKEFDLDGKVNISPLFESIEDLKNSEKIMKTWFELDILKKWMSNNGSLQEIMLGYSDSNKDGGYITSSWHLYKAQKELVSLAQKYGVKLNFFHGRGGTVGRGGGPSYEAILSQPSESILGKIRLTEQGEVIGAKYGNLDLGKFNLEALLSATLEKSLKDDTKDIKEYENIMEQISNISYEKYRNLVYETEGFSEYFFESTPINEVSSLNIGSRPSSRKKVLDIEGLRAIPWVFSWSQIRVMLPGWYGVGTSFNKWIKENNGLETLKLMYRNWPFFKALLSNLEMVLSKTDMNIAKEYAKLVKNENLSTKIFNMINDEWILTFNLLKEITGINYLLEDNEMLTLSLKNRLPYFNALNYLQIELIKQQRAGNNTEEINKAIHTTINGIATGLRNSG</sequence>
<dbReference type="GO" id="GO:0005829">
    <property type="term" value="C:cytosol"/>
    <property type="evidence" value="ECO:0007669"/>
    <property type="project" value="TreeGrafter"/>
</dbReference>
<dbReference type="PANTHER" id="PTHR30523">
    <property type="entry name" value="PHOSPHOENOLPYRUVATE CARBOXYLASE"/>
    <property type="match status" value="1"/>
</dbReference>
<proteinExistence type="inferred from homology"/>
<evidence type="ECO:0000256" key="4">
    <source>
        <dbReference type="ARBA" id="ARBA00012305"/>
    </source>
</evidence>
<evidence type="ECO:0000256" key="6">
    <source>
        <dbReference type="ARBA" id="ARBA00022842"/>
    </source>
</evidence>
<keyword evidence="7 10" id="KW-0456">Lyase</keyword>
<dbReference type="HAMAP" id="MF_00595">
    <property type="entry name" value="PEPcase_type1"/>
    <property type="match status" value="1"/>
</dbReference>
<dbReference type="PANTHER" id="PTHR30523:SF6">
    <property type="entry name" value="PHOSPHOENOLPYRUVATE CARBOXYLASE"/>
    <property type="match status" value="1"/>
</dbReference>
<dbReference type="InterPro" id="IPR022805">
    <property type="entry name" value="PEP_COase_bac/pln-type"/>
</dbReference>
<dbReference type="GO" id="GO:0000287">
    <property type="term" value="F:magnesium ion binding"/>
    <property type="evidence" value="ECO:0007669"/>
    <property type="project" value="UniProtKB-UniRule"/>
</dbReference>
<evidence type="ECO:0000256" key="8">
    <source>
        <dbReference type="ARBA" id="ARBA00023300"/>
    </source>
</evidence>
<comment type="catalytic activity">
    <reaction evidence="9 10">
        <text>oxaloacetate + phosphate = phosphoenolpyruvate + hydrogencarbonate</text>
        <dbReference type="Rhea" id="RHEA:28370"/>
        <dbReference type="ChEBI" id="CHEBI:16452"/>
        <dbReference type="ChEBI" id="CHEBI:17544"/>
        <dbReference type="ChEBI" id="CHEBI:43474"/>
        <dbReference type="ChEBI" id="CHEBI:58702"/>
        <dbReference type="EC" id="4.1.1.31"/>
    </reaction>
</comment>
<dbReference type="EMBL" id="CP001779">
    <property type="protein sequence ID" value="ACZ01180.1"/>
    <property type="molecule type" value="Genomic_DNA"/>
</dbReference>
<evidence type="ECO:0000256" key="11">
    <source>
        <dbReference type="PROSITE-ProRule" id="PRU10111"/>
    </source>
</evidence>
<dbReference type="Pfam" id="PF00311">
    <property type="entry name" value="PEPcase"/>
    <property type="match status" value="1"/>
</dbReference>
<dbReference type="PROSITE" id="PS00393">
    <property type="entry name" value="PEPCASE_2"/>
    <property type="match status" value="1"/>
</dbReference>
<dbReference type="AlphaFoldDB" id="D1AY04"/>
<evidence type="ECO:0000313" key="14">
    <source>
        <dbReference type="Proteomes" id="UP000002072"/>
    </source>
</evidence>
<dbReference type="InterPro" id="IPR018129">
    <property type="entry name" value="PEP_COase_Lys_AS"/>
</dbReference>
<evidence type="ECO:0000256" key="10">
    <source>
        <dbReference type="HAMAP-Rule" id="MF_00595"/>
    </source>
</evidence>
<dbReference type="STRING" id="519441.Smon_0707"/>
<evidence type="ECO:0000256" key="7">
    <source>
        <dbReference type="ARBA" id="ARBA00023239"/>
    </source>
</evidence>
<keyword evidence="6 10" id="KW-0460">Magnesium</keyword>
<dbReference type="PROSITE" id="PS00781">
    <property type="entry name" value="PEPCASE_1"/>
    <property type="match status" value="1"/>
</dbReference>
<dbReference type="KEGG" id="smf:Smon_0707"/>
<evidence type="ECO:0000313" key="13">
    <source>
        <dbReference type="EMBL" id="ACZ01180.1"/>
    </source>
</evidence>
<dbReference type="InterPro" id="IPR021135">
    <property type="entry name" value="PEP_COase"/>
</dbReference>
<dbReference type="GO" id="GO:0006099">
    <property type="term" value="P:tricarboxylic acid cycle"/>
    <property type="evidence" value="ECO:0007669"/>
    <property type="project" value="InterPro"/>
</dbReference>
<dbReference type="HOGENOM" id="CLU_006557_2_0_0"/>
<dbReference type="GO" id="GO:0006107">
    <property type="term" value="P:oxaloacetate metabolic process"/>
    <property type="evidence" value="ECO:0007669"/>
    <property type="project" value="UniProtKB-UniRule"/>
</dbReference>
<evidence type="ECO:0000256" key="1">
    <source>
        <dbReference type="ARBA" id="ARBA00001946"/>
    </source>
</evidence>
<evidence type="ECO:0000256" key="3">
    <source>
        <dbReference type="ARBA" id="ARBA00008346"/>
    </source>
</evidence>
<dbReference type="GeneID" id="29674073"/>
<dbReference type="GO" id="GO:0015977">
    <property type="term" value="P:carbon fixation"/>
    <property type="evidence" value="ECO:0007669"/>
    <property type="project" value="UniProtKB-UniRule"/>
</dbReference>
<feature type="active site" evidence="10 11">
    <location>
        <position position="129"/>
    </location>
</feature>
<evidence type="ECO:0000256" key="5">
    <source>
        <dbReference type="ARBA" id="ARBA00022419"/>
    </source>
</evidence>
<keyword evidence="8 10" id="KW-0120">Carbon dioxide fixation</keyword>
<dbReference type="PRINTS" id="PR00150">
    <property type="entry name" value="PEPCARBXLASE"/>
</dbReference>
<reference evidence="13 14" key="1">
    <citation type="journal article" date="2009" name="Stand. Genomic Sci.">
        <title>Complete genome sequence of Streptobacillus moniliformis type strain (9901T).</title>
        <authorList>
            <person name="Nolan M."/>
            <person name="Gronow S."/>
            <person name="Lapidus A."/>
            <person name="Ivanova N."/>
            <person name="Copeland A."/>
            <person name="Lucas S."/>
            <person name="Del Rio T.G."/>
            <person name="Chen F."/>
            <person name="Tice H."/>
            <person name="Pitluck S."/>
            <person name="Cheng J.F."/>
            <person name="Sims D."/>
            <person name="Meincke L."/>
            <person name="Bruce D."/>
            <person name="Goodwin L."/>
            <person name="Brettin T."/>
            <person name="Han C."/>
            <person name="Detter J.C."/>
            <person name="Ovchinikova G."/>
            <person name="Pati A."/>
            <person name="Mavromatis K."/>
            <person name="Mikhailova N."/>
            <person name="Chen A."/>
            <person name="Palaniappan K."/>
            <person name="Land M."/>
            <person name="Hauser L."/>
            <person name="Chang Y.J."/>
            <person name="Jeffries C.D."/>
            <person name="Rohde M."/>
            <person name="Sproer C."/>
            <person name="Goker M."/>
            <person name="Bristow J."/>
            <person name="Eisen J.A."/>
            <person name="Markowitz V."/>
            <person name="Hugenholtz P."/>
            <person name="Kyrpides N.C."/>
            <person name="Klenk H.P."/>
            <person name="Chain P."/>
        </authorList>
    </citation>
    <scope>NUCLEOTIDE SEQUENCE [LARGE SCALE GENOMIC DNA]</scope>
    <source>
        <strain evidence="14">ATCC 14647 / DSM 12112 / NCTC 10651 / 9901</strain>
    </source>
</reference>
<gene>
    <name evidence="10" type="primary">ppc</name>
    <name evidence="13" type="ordered locus">Smon_0707</name>
</gene>
<evidence type="ECO:0000256" key="12">
    <source>
        <dbReference type="PROSITE-ProRule" id="PRU10112"/>
    </source>
</evidence>
<evidence type="ECO:0000256" key="2">
    <source>
        <dbReference type="ARBA" id="ARBA00003670"/>
    </source>
</evidence>
<dbReference type="InterPro" id="IPR015813">
    <property type="entry name" value="Pyrv/PenolPyrv_kinase-like_dom"/>
</dbReference>
<dbReference type="OrthoDB" id="9768133at2"/>
<dbReference type="EC" id="4.1.1.31" evidence="4 10"/>
<dbReference type="NCBIfam" id="NF000584">
    <property type="entry name" value="PRK00009.1"/>
    <property type="match status" value="1"/>
</dbReference>